<comment type="caution">
    <text evidence="2">The sequence shown here is derived from an EMBL/GenBank/DDBJ whole genome shotgun (WGS) entry which is preliminary data.</text>
</comment>
<dbReference type="VEuPathDB" id="FungiDB:FUN_016925"/>
<keyword evidence="3" id="KW-1185">Reference proteome</keyword>
<dbReference type="EMBL" id="LLXI01002704">
    <property type="protein sequence ID" value="PKY57795.1"/>
    <property type="molecule type" value="Genomic_DNA"/>
</dbReference>
<dbReference type="VEuPathDB" id="FungiDB:RhiirFUN_019637"/>
<dbReference type="AlphaFoldDB" id="A0A2I1HG04"/>
<proteinExistence type="predicted"/>
<organism evidence="2 3">
    <name type="scientific">Rhizophagus irregularis</name>
    <dbReference type="NCBI Taxonomy" id="588596"/>
    <lineage>
        <taxon>Eukaryota</taxon>
        <taxon>Fungi</taxon>
        <taxon>Fungi incertae sedis</taxon>
        <taxon>Mucoromycota</taxon>
        <taxon>Glomeromycotina</taxon>
        <taxon>Glomeromycetes</taxon>
        <taxon>Glomerales</taxon>
        <taxon>Glomeraceae</taxon>
        <taxon>Rhizophagus</taxon>
    </lineage>
</organism>
<dbReference type="VEuPathDB" id="FungiDB:RhiirA1_510024"/>
<accession>A0A2I1HG04</accession>
<evidence type="ECO:0000256" key="1">
    <source>
        <dbReference type="SAM" id="MobiDB-lite"/>
    </source>
</evidence>
<dbReference type="Proteomes" id="UP000234323">
    <property type="component" value="Unassembled WGS sequence"/>
</dbReference>
<evidence type="ECO:0000313" key="2">
    <source>
        <dbReference type="EMBL" id="PKY57795.1"/>
    </source>
</evidence>
<evidence type="ECO:0000313" key="3">
    <source>
        <dbReference type="Proteomes" id="UP000234323"/>
    </source>
</evidence>
<feature type="region of interest" description="Disordered" evidence="1">
    <location>
        <begin position="455"/>
        <end position="482"/>
    </location>
</feature>
<sequence>MVVINKIIDFIKENPVEYITAASIIYKIMENNPTIQKVELLELLNEIIQNVKNNIDDDSDLFKKLSDIPNQHACMIIKNNILSAETNKIYFLRQFNIALESIYSLHNIKALKMNDNISYNKNMINENIEYIKSQLSIDSSSLSISLLQNINNIDSNNLTWKNPLANGIISDNDTSILNNDKLCKQFNKPINNMIIKLSESIKKQCHDFVLNYKEDKKNDIADLYKKFTHNKQWIENNEELEKITTNILNVIENNWSNSAFTSEFAKEQSEGTYVADIIIPSIQAALKGLPFQQSYISTAERQSIASADRIKEGSGKRPDFMYIVKLDGKTFELIFGECSRIYCDDNKKRDDEIKLWREANDGMFWVKKLCKPEKEQFTIIGIQIAGKEIYLNALMTDKQNINRYYHLQKTEVPVQKTEKSIKVLPKFVKLLLNLRNILMINLSLLTNAPKVYTRRTKSSSTISSPKRDEDKQKKINKRKQKK</sequence>
<reference evidence="2 3" key="1">
    <citation type="submission" date="2015-10" db="EMBL/GenBank/DDBJ databases">
        <title>Genome analyses suggest a sexual origin of heterokaryosis in a supposedly ancient asexual fungus.</title>
        <authorList>
            <person name="Ropars J."/>
            <person name="Sedzielewska K."/>
            <person name="Noel J."/>
            <person name="Charron P."/>
            <person name="Farinelli L."/>
            <person name="Marton T."/>
            <person name="Kruger M."/>
            <person name="Pelin A."/>
            <person name="Brachmann A."/>
            <person name="Corradi N."/>
        </authorList>
    </citation>
    <scope>NUCLEOTIDE SEQUENCE [LARGE SCALE GENOMIC DNA]</scope>
    <source>
        <strain evidence="2 3">A4</strain>
    </source>
</reference>
<protein>
    <submittedName>
        <fullName evidence="2">Uncharacterized protein</fullName>
    </submittedName>
</protein>
<name>A0A2I1HG04_9GLOM</name>
<gene>
    <name evidence="2" type="ORF">RhiirA4_479141</name>
</gene>